<keyword evidence="2" id="KW-1185">Reference proteome</keyword>
<comment type="caution">
    <text evidence="1">The sequence shown here is derived from an EMBL/GenBank/DDBJ whole genome shotgun (WGS) entry which is preliminary data.</text>
</comment>
<dbReference type="Proteomes" id="UP001152523">
    <property type="component" value="Unassembled WGS sequence"/>
</dbReference>
<organism evidence="1 2">
    <name type="scientific">Cuscuta epithymum</name>
    <dbReference type="NCBI Taxonomy" id="186058"/>
    <lineage>
        <taxon>Eukaryota</taxon>
        <taxon>Viridiplantae</taxon>
        <taxon>Streptophyta</taxon>
        <taxon>Embryophyta</taxon>
        <taxon>Tracheophyta</taxon>
        <taxon>Spermatophyta</taxon>
        <taxon>Magnoliopsida</taxon>
        <taxon>eudicotyledons</taxon>
        <taxon>Gunneridae</taxon>
        <taxon>Pentapetalae</taxon>
        <taxon>asterids</taxon>
        <taxon>lamiids</taxon>
        <taxon>Solanales</taxon>
        <taxon>Convolvulaceae</taxon>
        <taxon>Cuscuteae</taxon>
        <taxon>Cuscuta</taxon>
        <taxon>Cuscuta subgen. Cuscuta</taxon>
    </lineage>
</organism>
<evidence type="ECO:0000313" key="1">
    <source>
        <dbReference type="EMBL" id="CAH9107779.1"/>
    </source>
</evidence>
<sequence length="122" mass="13725">MTIEGSSNTTGHGHAPILPTSTQSLRVTRLPLHCMFRLQRDHVRYSSTSAFSWNSITPICSSFASTIPLTFTSSITYSCYYFSNNEIAITRNQDDVFIDIVHQALLNVLHGKVNLKKYINGR</sequence>
<reference evidence="1" key="1">
    <citation type="submission" date="2022-07" db="EMBL/GenBank/DDBJ databases">
        <authorList>
            <person name="Macas J."/>
            <person name="Novak P."/>
            <person name="Neumann P."/>
        </authorList>
    </citation>
    <scope>NUCLEOTIDE SEQUENCE</scope>
</reference>
<dbReference type="EMBL" id="CAMAPF010000145">
    <property type="protein sequence ID" value="CAH9107779.1"/>
    <property type="molecule type" value="Genomic_DNA"/>
</dbReference>
<evidence type="ECO:0000313" key="2">
    <source>
        <dbReference type="Proteomes" id="UP001152523"/>
    </source>
</evidence>
<accession>A0AAV0DS14</accession>
<gene>
    <name evidence="1" type="ORF">CEPIT_LOCUS18120</name>
</gene>
<name>A0AAV0DS14_9ASTE</name>
<dbReference type="AlphaFoldDB" id="A0AAV0DS14"/>
<protein>
    <submittedName>
        <fullName evidence="1">Uncharacterized protein</fullName>
    </submittedName>
</protein>
<proteinExistence type="predicted"/>